<accession>A0A0V8I6R0</accession>
<dbReference type="SUPFAM" id="SSF55136">
    <property type="entry name" value="Probable bacterial effector-binding domain"/>
    <property type="match status" value="1"/>
</dbReference>
<dbReference type="STRING" id="993070.AS031_18005"/>
<sequence>MTEQQPYEVIRRYPHFELRRYPDYVVAEVAVAADFDRAGNAAFRRLFNYITGSNTAREKLAMTAPVLQAPGTPHKLAMTSPVLQTGPLPGAAEADRFVVAFVLPAGVTADTAPVPTDPTVAVRSVPGSVAAVLRFSGRGTAAAFQRRTGDLRDALAVAGLVPVGAPRFARFDPPFKPWFLRRNEVVQDVQEPEPGGA</sequence>
<dbReference type="EMBL" id="LNQM01000010">
    <property type="protein sequence ID" value="KSU70476.1"/>
    <property type="molecule type" value="Genomic_DNA"/>
</dbReference>
<protein>
    <submittedName>
        <fullName evidence="1">Heme-binding protein</fullName>
    </submittedName>
</protein>
<evidence type="ECO:0000313" key="1">
    <source>
        <dbReference type="EMBL" id="KSU70476.1"/>
    </source>
</evidence>
<comment type="caution">
    <text evidence="1">The sequence shown here is derived from an EMBL/GenBank/DDBJ whole genome shotgun (WGS) entry which is preliminary data.</text>
</comment>
<proteinExistence type="predicted"/>
<dbReference type="Proteomes" id="UP000053199">
    <property type="component" value="Unassembled WGS sequence"/>
</dbReference>
<keyword evidence="2" id="KW-1185">Reference proteome</keyword>
<dbReference type="AlphaFoldDB" id="A0A0V8I6R0"/>
<dbReference type="OrthoDB" id="2156220at2"/>
<dbReference type="InterPro" id="IPR011256">
    <property type="entry name" value="Reg_factor_effector_dom_sf"/>
</dbReference>
<gene>
    <name evidence="1" type="ORF">AS031_18005</name>
</gene>
<organism evidence="1 2">
    <name type="scientific">Pseudarthrobacter enclensis</name>
    <dbReference type="NCBI Taxonomy" id="993070"/>
    <lineage>
        <taxon>Bacteria</taxon>
        <taxon>Bacillati</taxon>
        <taxon>Actinomycetota</taxon>
        <taxon>Actinomycetes</taxon>
        <taxon>Micrococcales</taxon>
        <taxon>Micrococcaceae</taxon>
        <taxon>Pseudarthrobacter</taxon>
    </lineage>
</organism>
<name>A0A0V8I6R0_9MICC</name>
<reference evidence="1 2" key="1">
    <citation type="journal article" date="2014" name="Arch. Microbiol.">
        <title>Arthrobacter enclensis sp. nov., isolated from sediment sample.</title>
        <authorList>
            <person name="Dastager S.G."/>
            <person name="Liu Q."/>
            <person name="Tang S.K."/>
            <person name="Krishnamurthi S."/>
            <person name="Lee J.C."/>
            <person name="Li W.J."/>
        </authorList>
    </citation>
    <scope>NUCLEOTIDE SEQUENCE [LARGE SCALE GENOMIC DNA]</scope>
    <source>
        <strain evidence="1 2">NIO-1008</strain>
    </source>
</reference>
<dbReference type="RefSeq" id="WP_058269531.1">
    <property type="nucleotide sequence ID" value="NZ_FMAZ01000009.1"/>
</dbReference>
<dbReference type="PANTHER" id="PTHR11220">
    <property type="entry name" value="HEME-BINDING PROTEIN-RELATED"/>
    <property type="match status" value="1"/>
</dbReference>
<dbReference type="Pfam" id="PF04832">
    <property type="entry name" value="SOUL"/>
    <property type="match status" value="1"/>
</dbReference>
<evidence type="ECO:0000313" key="2">
    <source>
        <dbReference type="Proteomes" id="UP000053199"/>
    </source>
</evidence>
<dbReference type="PANTHER" id="PTHR11220:SF1">
    <property type="entry name" value="HEME-BINDING PROTEIN 2"/>
    <property type="match status" value="1"/>
</dbReference>
<dbReference type="InterPro" id="IPR006917">
    <property type="entry name" value="SOUL_heme-bd"/>
</dbReference>
<dbReference type="Gene3D" id="3.20.80.10">
    <property type="entry name" value="Regulatory factor, effector binding domain"/>
    <property type="match status" value="2"/>
</dbReference>